<accession>C1N7A5</accession>
<organism evidence="12">
    <name type="scientific">Micromonas pusilla (strain CCMP1545)</name>
    <name type="common">Picoplanktonic green alga</name>
    <dbReference type="NCBI Taxonomy" id="564608"/>
    <lineage>
        <taxon>Eukaryota</taxon>
        <taxon>Viridiplantae</taxon>
        <taxon>Chlorophyta</taxon>
        <taxon>Mamiellophyceae</taxon>
        <taxon>Mamiellales</taxon>
        <taxon>Mamiellaceae</taxon>
        <taxon>Micromonas</taxon>
    </lineage>
</organism>
<evidence type="ECO:0000259" key="9">
    <source>
        <dbReference type="Pfam" id="PF04100"/>
    </source>
</evidence>
<proteinExistence type="inferred from homology"/>
<dbReference type="eggNOG" id="KOG2180">
    <property type="taxonomic scope" value="Eukaryota"/>
</dbReference>
<name>C1N7A5_MICPC</name>
<keyword evidence="7" id="KW-0175">Coiled coil</keyword>
<dbReference type="Proteomes" id="UP000001876">
    <property type="component" value="Unassembled WGS sequence"/>
</dbReference>
<feature type="coiled-coil region" evidence="7">
    <location>
        <begin position="78"/>
        <end position="112"/>
    </location>
</feature>
<feature type="compositionally biased region" description="Acidic residues" evidence="8">
    <location>
        <begin position="377"/>
        <end position="390"/>
    </location>
</feature>
<dbReference type="Pfam" id="PF16854">
    <property type="entry name" value="VPS53_C"/>
    <property type="match status" value="1"/>
</dbReference>
<evidence type="ECO:0000256" key="6">
    <source>
        <dbReference type="ARBA" id="ARBA00023136"/>
    </source>
</evidence>
<dbReference type="GO" id="GO:0010008">
    <property type="term" value="C:endosome membrane"/>
    <property type="evidence" value="ECO:0007669"/>
    <property type="project" value="UniProtKB-SubCell"/>
</dbReference>
<keyword evidence="5" id="KW-0333">Golgi apparatus</keyword>
<dbReference type="InterPro" id="IPR007234">
    <property type="entry name" value="Vps53_N"/>
</dbReference>
<evidence type="ECO:0000256" key="4">
    <source>
        <dbReference type="ARBA" id="ARBA00022753"/>
    </source>
</evidence>
<feature type="compositionally biased region" description="Gly residues" evidence="8">
    <location>
        <begin position="833"/>
        <end position="844"/>
    </location>
</feature>
<evidence type="ECO:0000313" key="12">
    <source>
        <dbReference type="Proteomes" id="UP000001876"/>
    </source>
</evidence>
<feature type="domain" description="Vps53 C-terminal" evidence="10">
    <location>
        <begin position="687"/>
        <end position="779"/>
    </location>
</feature>
<dbReference type="GeneID" id="9689145"/>
<dbReference type="Pfam" id="PF04100">
    <property type="entry name" value="Vps53_N"/>
    <property type="match status" value="1"/>
</dbReference>
<feature type="region of interest" description="Disordered" evidence="8">
    <location>
        <begin position="916"/>
        <end position="939"/>
    </location>
</feature>
<dbReference type="OMA" id="YKFAEAK"/>
<dbReference type="InterPro" id="IPR039766">
    <property type="entry name" value="Vps53"/>
</dbReference>
<dbReference type="PANTHER" id="PTHR12820:SF0">
    <property type="entry name" value="VACUOLAR PROTEIN SORTING-ASSOCIATED PROTEIN 53 HOMOLOG"/>
    <property type="match status" value="1"/>
</dbReference>
<comment type="similarity">
    <text evidence="3">Belongs to the VPS53 family.</text>
</comment>
<evidence type="ECO:0000256" key="2">
    <source>
        <dbReference type="ARBA" id="ARBA00004481"/>
    </source>
</evidence>
<dbReference type="GO" id="GO:0005829">
    <property type="term" value="C:cytosol"/>
    <property type="evidence" value="ECO:0007669"/>
    <property type="project" value="GOC"/>
</dbReference>
<dbReference type="RefSeq" id="XP_003063863.1">
    <property type="nucleotide sequence ID" value="XM_003063817.1"/>
</dbReference>
<dbReference type="KEGG" id="mpp:MICPUCDRAFT_36663"/>
<evidence type="ECO:0000256" key="8">
    <source>
        <dbReference type="SAM" id="MobiDB-lite"/>
    </source>
</evidence>
<evidence type="ECO:0000256" key="3">
    <source>
        <dbReference type="ARBA" id="ARBA00008628"/>
    </source>
</evidence>
<dbReference type="GO" id="GO:0042147">
    <property type="term" value="P:retrograde transport, endosome to Golgi"/>
    <property type="evidence" value="ECO:0007669"/>
    <property type="project" value="InterPro"/>
</dbReference>
<feature type="region of interest" description="Disordered" evidence="8">
    <location>
        <begin position="354"/>
        <end position="398"/>
    </location>
</feature>
<dbReference type="AlphaFoldDB" id="C1N7A5"/>
<evidence type="ECO:0000313" key="11">
    <source>
        <dbReference type="EMBL" id="EEH52236.1"/>
    </source>
</evidence>
<dbReference type="EMBL" id="GG663749">
    <property type="protein sequence ID" value="EEH52236.1"/>
    <property type="molecule type" value="Genomic_DNA"/>
</dbReference>
<protein>
    <submittedName>
        <fullName evidence="11">Predicted protein</fullName>
    </submittedName>
</protein>
<dbReference type="PANTHER" id="PTHR12820">
    <property type="entry name" value="VACUOLAR SORTING PROTEIN 53"/>
    <property type="match status" value="1"/>
</dbReference>
<sequence length="939" mass="99476">MADVDPAAEAAAAAEGAAGPPRDVFTSPDFNAVDFINRLFPDETHLGGVDPLIAKLRLRVRRVDDEILSAVRSQSTGGARAKADLENAQCAIAELNARIAEIKAKATQSEVMVQETCQDIKKLDYAKRHLTGTITALRRLSMLVGALEQLEQMAMRRQYRDSANLLEAVNQLATHFEGYNDIPKVASLQKKHADVRGSLRSHVIEDFHTTWQPTVIERDPGAAPRLADACLVVDALEPYVREELIGNITNKEMLNYATTFDGSYGDHDAKLESTERRYAWIKRNLKQKEEMWGVFPERWKVPQLLCMSLCKLTRTNLALLLDDDAGATEVPALLQALHRTIEFERDLDEYFGVGKDGGGGGGGGGANDGGNAGDESVHDDDDDDAYDGEDGASAGEVRAKYEARRKAKEISEQRGGRALPMDSAAAAVAKASFRGVISTCFEDHMGAYVELEERQLLEFVDQLVAEETWGKRTPKEKSILHNINNQTRSPLLALHGVFSRVLRKYAAGLRARAEAAGKILNDVKKHPSGSAGPDGDDALVDEVKCLCLIVNTAEYCNETVGPLAESMRRMLDGAQLKEAVDASDAEDEFAGCVGGALTTMTLGIEARAELASGIAKVNWSALEMVGDQSPYVDALTRALAAFVPTVKATVSANYFRFFCEKLAGGVAPKLYRATFKCKRFSDAGAQQFLLDLHAVKTILIDLPTTQSADYEEDLSGRTEKPTYVVPPAYGRAVTREMGKCEALVKVILSPHEGLGDTYRALLPDGTPGDFRAVCELKGMKKADVSAATEATFGRAGAQANLVAAGAVASSSSFAGGGGASASASSFGHHARGSSGGSGSGGGGGFGGGGGATGFGGGGGGGGGGGHHARTNSGGSGAGNKFGAMFKGLSGGGSGSSLNQMMDRAKDMTQKAAVGMKEMGEKAADGTRKLMQDSSGTPRR</sequence>
<evidence type="ECO:0000259" key="10">
    <source>
        <dbReference type="Pfam" id="PF16854"/>
    </source>
</evidence>
<evidence type="ECO:0000256" key="5">
    <source>
        <dbReference type="ARBA" id="ARBA00023034"/>
    </source>
</evidence>
<keyword evidence="12" id="KW-1185">Reference proteome</keyword>
<evidence type="ECO:0000256" key="1">
    <source>
        <dbReference type="ARBA" id="ARBA00004150"/>
    </source>
</evidence>
<keyword evidence="4" id="KW-0967">Endosome</keyword>
<dbReference type="InterPro" id="IPR031745">
    <property type="entry name" value="Vps53_C"/>
</dbReference>
<feature type="compositionally biased region" description="Basic and acidic residues" evidence="8">
    <location>
        <begin position="917"/>
        <end position="930"/>
    </location>
</feature>
<evidence type="ECO:0000256" key="7">
    <source>
        <dbReference type="SAM" id="Coils"/>
    </source>
</evidence>
<gene>
    <name evidence="11" type="ORF">MICPUCDRAFT_36663</name>
</gene>
<dbReference type="GO" id="GO:0000938">
    <property type="term" value="C:GARP complex"/>
    <property type="evidence" value="ECO:0007669"/>
    <property type="project" value="InterPro"/>
</dbReference>
<feature type="domain" description="Vps53 N-terminal" evidence="9">
    <location>
        <begin position="28"/>
        <end position="467"/>
    </location>
</feature>
<dbReference type="OrthoDB" id="10261632at2759"/>
<feature type="region of interest" description="Disordered" evidence="8">
    <location>
        <begin position="818"/>
        <end position="844"/>
    </location>
</feature>
<keyword evidence="6" id="KW-0472">Membrane</keyword>
<comment type="subcellular location">
    <subcellularLocation>
        <location evidence="2">Endosome membrane</location>
        <topology evidence="2">Peripheral membrane protein</topology>
    </subcellularLocation>
    <subcellularLocation>
        <location evidence="1">Golgi apparatus</location>
        <location evidence="1">trans-Golgi network membrane</location>
        <topology evidence="1">Peripheral membrane protein</topology>
    </subcellularLocation>
</comment>
<dbReference type="STRING" id="564608.C1N7A5"/>
<feature type="compositionally biased region" description="Gly residues" evidence="8">
    <location>
        <begin position="354"/>
        <end position="372"/>
    </location>
</feature>
<reference evidence="11 12" key="1">
    <citation type="journal article" date="2009" name="Science">
        <title>Green evolution and dynamic adaptations revealed by genomes of the marine picoeukaryotes Micromonas.</title>
        <authorList>
            <person name="Worden A.Z."/>
            <person name="Lee J.H."/>
            <person name="Mock T."/>
            <person name="Rouze P."/>
            <person name="Simmons M.P."/>
            <person name="Aerts A.L."/>
            <person name="Allen A.E."/>
            <person name="Cuvelier M.L."/>
            <person name="Derelle E."/>
            <person name="Everett M.V."/>
            <person name="Foulon E."/>
            <person name="Grimwood J."/>
            <person name="Gundlach H."/>
            <person name="Henrissat B."/>
            <person name="Napoli C."/>
            <person name="McDonald S.M."/>
            <person name="Parker M.S."/>
            <person name="Rombauts S."/>
            <person name="Salamov A."/>
            <person name="Von Dassow P."/>
            <person name="Badger J.H."/>
            <person name="Coutinho P.M."/>
            <person name="Demir E."/>
            <person name="Dubchak I."/>
            <person name="Gentemann C."/>
            <person name="Eikrem W."/>
            <person name="Gready J.E."/>
            <person name="John U."/>
            <person name="Lanier W."/>
            <person name="Lindquist E.A."/>
            <person name="Lucas S."/>
            <person name="Mayer K.F."/>
            <person name="Moreau H."/>
            <person name="Not F."/>
            <person name="Otillar R."/>
            <person name="Panaud O."/>
            <person name="Pangilinan J."/>
            <person name="Paulsen I."/>
            <person name="Piegu B."/>
            <person name="Poliakov A."/>
            <person name="Robbens S."/>
            <person name="Schmutz J."/>
            <person name="Toulza E."/>
            <person name="Wyss T."/>
            <person name="Zelensky A."/>
            <person name="Zhou K."/>
            <person name="Armbrust E.V."/>
            <person name="Bhattacharya D."/>
            <person name="Goodenough U.W."/>
            <person name="Van de Peer Y."/>
            <person name="Grigoriev I.V."/>
        </authorList>
    </citation>
    <scope>NUCLEOTIDE SEQUENCE [LARGE SCALE GENOMIC DNA]</scope>
    <source>
        <strain evidence="11 12">CCMP1545</strain>
    </source>
</reference>